<comment type="similarity">
    <text evidence="1">Belongs to the peptidase M20A family.</text>
</comment>
<reference evidence="3" key="1">
    <citation type="submission" date="2021-04" db="EMBL/GenBank/DDBJ databases">
        <title>Genome seq and assembly of Streptomyces sp. RG38.</title>
        <authorList>
            <person name="Chhetri G."/>
        </authorList>
    </citation>
    <scope>NUCLEOTIDE SEQUENCE</scope>
    <source>
        <strain evidence="3">RG38</strain>
    </source>
</reference>
<dbReference type="Pfam" id="PF01546">
    <property type="entry name" value="Peptidase_M20"/>
    <property type="match status" value="1"/>
</dbReference>
<dbReference type="GO" id="GO:0016805">
    <property type="term" value="F:dipeptidase activity"/>
    <property type="evidence" value="ECO:0007669"/>
    <property type="project" value="InterPro"/>
</dbReference>
<dbReference type="InterPro" id="IPR002933">
    <property type="entry name" value="Peptidase_M20"/>
</dbReference>
<dbReference type="Gene3D" id="3.40.630.10">
    <property type="entry name" value="Zn peptidases"/>
    <property type="match status" value="1"/>
</dbReference>
<dbReference type="PANTHER" id="PTHR30575">
    <property type="entry name" value="PEPTIDASE M20"/>
    <property type="match status" value="1"/>
</dbReference>
<dbReference type="SUPFAM" id="SSF55031">
    <property type="entry name" value="Bacterial exopeptidase dimerisation domain"/>
    <property type="match status" value="1"/>
</dbReference>
<dbReference type="CDD" id="cd05672">
    <property type="entry name" value="M20_ACY1L2-like"/>
    <property type="match status" value="1"/>
</dbReference>
<dbReference type="InterPro" id="IPR036264">
    <property type="entry name" value="Bact_exopeptidase_dim_dom"/>
</dbReference>
<name>A0A940XAV0_9ACTN</name>
<keyword evidence="4" id="KW-1185">Reference proteome</keyword>
<dbReference type="InterPro" id="IPR011650">
    <property type="entry name" value="Peptidase_M20_dimer"/>
</dbReference>
<evidence type="ECO:0000259" key="2">
    <source>
        <dbReference type="Pfam" id="PF07687"/>
    </source>
</evidence>
<comment type="caution">
    <text evidence="3">The sequence shown here is derived from an EMBL/GenBank/DDBJ whole genome shotgun (WGS) entry which is preliminary data.</text>
</comment>
<dbReference type="Pfam" id="PF07687">
    <property type="entry name" value="M20_dimer"/>
    <property type="match status" value="1"/>
</dbReference>
<protein>
    <recommendedName>
        <fullName evidence="1">Peptidase M20 domain-containing protein 2</fullName>
    </recommendedName>
</protein>
<dbReference type="PIRSF" id="PIRSF037226">
    <property type="entry name" value="Amidohydrolase_ACY1L2_prd"/>
    <property type="match status" value="1"/>
</dbReference>
<dbReference type="EMBL" id="JAGPNL010000002">
    <property type="protein sequence ID" value="MBQ0826863.1"/>
    <property type="molecule type" value="Genomic_DNA"/>
</dbReference>
<dbReference type="RefSeq" id="WP_210870524.1">
    <property type="nucleotide sequence ID" value="NZ_JAGPNL010000002.1"/>
</dbReference>
<evidence type="ECO:0000313" key="3">
    <source>
        <dbReference type="EMBL" id="MBQ0826863.1"/>
    </source>
</evidence>
<organism evidence="3 4">
    <name type="scientific">Streptomyces tagetis</name>
    <dbReference type="NCBI Taxonomy" id="2820809"/>
    <lineage>
        <taxon>Bacteria</taxon>
        <taxon>Bacillati</taxon>
        <taxon>Actinomycetota</taxon>
        <taxon>Actinomycetes</taxon>
        <taxon>Kitasatosporales</taxon>
        <taxon>Streptomycetaceae</taxon>
        <taxon>Streptomyces</taxon>
    </lineage>
</organism>
<feature type="domain" description="Peptidase M20 dimerisation" evidence="2">
    <location>
        <begin position="168"/>
        <end position="260"/>
    </location>
</feature>
<gene>
    <name evidence="3" type="ORF">J5Y05_10115</name>
</gene>
<dbReference type="GO" id="GO:0005737">
    <property type="term" value="C:cytoplasm"/>
    <property type="evidence" value="ECO:0007669"/>
    <property type="project" value="TreeGrafter"/>
</dbReference>
<proteinExistence type="inferred from homology"/>
<dbReference type="PANTHER" id="PTHR30575:SF0">
    <property type="entry name" value="XAA-ARG DIPEPTIDASE"/>
    <property type="match status" value="1"/>
</dbReference>
<dbReference type="InterPro" id="IPR017144">
    <property type="entry name" value="Xaa-Arg_dipeptidase"/>
</dbReference>
<evidence type="ECO:0000313" key="4">
    <source>
        <dbReference type="Proteomes" id="UP000677875"/>
    </source>
</evidence>
<dbReference type="GO" id="GO:0071713">
    <property type="term" value="F:para-aminobenzoyl-glutamate hydrolase activity"/>
    <property type="evidence" value="ECO:0007669"/>
    <property type="project" value="TreeGrafter"/>
</dbReference>
<dbReference type="NCBIfam" id="TIGR01891">
    <property type="entry name" value="amidohydrolases"/>
    <property type="match status" value="1"/>
</dbReference>
<dbReference type="InterPro" id="IPR052030">
    <property type="entry name" value="Peptidase_M20/M20A_hydrolases"/>
</dbReference>
<dbReference type="InterPro" id="IPR017439">
    <property type="entry name" value="Amidohydrolase"/>
</dbReference>
<dbReference type="FunFam" id="3.30.70.360:FF:000004">
    <property type="entry name" value="Peptidase M20 domain-containing protein 2"/>
    <property type="match status" value="1"/>
</dbReference>
<dbReference type="GO" id="GO:0046657">
    <property type="term" value="P:folic acid catabolic process"/>
    <property type="evidence" value="ECO:0007669"/>
    <property type="project" value="TreeGrafter"/>
</dbReference>
<dbReference type="Proteomes" id="UP000677875">
    <property type="component" value="Unassembled WGS sequence"/>
</dbReference>
<accession>A0A940XAV0</accession>
<evidence type="ECO:0000256" key="1">
    <source>
        <dbReference type="PIRNR" id="PIRNR037226"/>
    </source>
</evidence>
<dbReference type="Gene3D" id="3.30.70.360">
    <property type="match status" value="1"/>
</dbReference>
<dbReference type="AlphaFoldDB" id="A0A940XAV0"/>
<dbReference type="SUPFAM" id="SSF53187">
    <property type="entry name" value="Zn-dependent exopeptidases"/>
    <property type="match status" value="1"/>
</dbReference>
<sequence length="389" mass="40892">MSTLKDRAAARLPGLSPLLLGLSHKLHAHPEVAWEEHRAARWTGEALDGLGFTVEPGFCELPTAFRARAGSGPLNVAICAEYDALPGLGHACGHNIIAAAAVGAAGLLAPLADEAGLTVTVLGTPAEEGGGGKILLLDRGAFDDVHAAMMIHPGPLDVARAEPFAVAHNKIRYHGRATHAAAYPERGRNAADAFTVAQTAIGLLRQHLDAGTRVHGIVTRGGEAPNAVPELTEGRWYVRAGNLDELTELETRVNRCFEAGALATGCRLEIEPESPPYADFVTDEDLLALYLGNATALGREFPEPSEASRMNRASTDMGNVSHRVPAIHPYLGIDSLPAVNHQKEFAAHCAGPAADRAVLDGALAMAWTCLDLAARDDLRTRLTGGGEAA</sequence>